<dbReference type="PANTHER" id="PTHR25462">
    <property type="entry name" value="BONUS, ISOFORM C-RELATED"/>
    <property type="match status" value="1"/>
</dbReference>
<dbReference type="InterPro" id="IPR001841">
    <property type="entry name" value="Znf_RING"/>
</dbReference>
<dbReference type="PANTHER" id="PTHR25462:SF296">
    <property type="entry name" value="MEIOTIC P26, ISOFORM F"/>
    <property type="match status" value="1"/>
</dbReference>
<dbReference type="Pfam" id="PF13445">
    <property type="entry name" value="zf-RING_UBOX"/>
    <property type="match status" value="1"/>
</dbReference>
<feature type="region of interest" description="Disordered" evidence="5">
    <location>
        <begin position="85"/>
        <end position="119"/>
    </location>
</feature>
<dbReference type="GO" id="GO:0008270">
    <property type="term" value="F:zinc ion binding"/>
    <property type="evidence" value="ECO:0007669"/>
    <property type="project" value="UniProtKB-KW"/>
</dbReference>
<dbReference type="InterPro" id="IPR013083">
    <property type="entry name" value="Znf_RING/FYVE/PHD"/>
</dbReference>
<keyword evidence="6" id="KW-0472">Membrane</keyword>
<evidence type="ECO:0000256" key="4">
    <source>
        <dbReference type="PROSITE-ProRule" id="PRU00175"/>
    </source>
</evidence>
<organism evidence="8 9">
    <name type="scientific">Botryobasidium botryosum (strain FD-172 SS1)</name>
    <dbReference type="NCBI Taxonomy" id="930990"/>
    <lineage>
        <taxon>Eukaryota</taxon>
        <taxon>Fungi</taxon>
        <taxon>Dikarya</taxon>
        <taxon>Basidiomycota</taxon>
        <taxon>Agaricomycotina</taxon>
        <taxon>Agaricomycetes</taxon>
        <taxon>Cantharellales</taxon>
        <taxon>Botryobasidiaceae</taxon>
        <taxon>Botryobasidium</taxon>
    </lineage>
</organism>
<feature type="transmembrane region" description="Helical" evidence="6">
    <location>
        <begin position="20"/>
        <end position="43"/>
    </location>
</feature>
<accession>A0A067N4R7</accession>
<protein>
    <recommendedName>
        <fullName evidence="7">RING-type domain-containing protein</fullName>
    </recommendedName>
</protein>
<dbReference type="Proteomes" id="UP000027195">
    <property type="component" value="Unassembled WGS sequence"/>
</dbReference>
<dbReference type="GO" id="GO:0061630">
    <property type="term" value="F:ubiquitin protein ligase activity"/>
    <property type="evidence" value="ECO:0007669"/>
    <property type="project" value="TreeGrafter"/>
</dbReference>
<dbReference type="HOGENOM" id="CLU_564978_0_0_1"/>
<dbReference type="InParanoid" id="A0A067N4R7"/>
<keyword evidence="9" id="KW-1185">Reference proteome</keyword>
<keyword evidence="3" id="KW-0862">Zinc</keyword>
<keyword evidence="6" id="KW-0812">Transmembrane</keyword>
<dbReference type="OrthoDB" id="6105938at2759"/>
<dbReference type="InterPro" id="IPR047153">
    <property type="entry name" value="TRIM45/56/19-like"/>
</dbReference>
<evidence type="ECO:0000256" key="1">
    <source>
        <dbReference type="ARBA" id="ARBA00022723"/>
    </source>
</evidence>
<dbReference type="SUPFAM" id="SSF57850">
    <property type="entry name" value="RING/U-box"/>
    <property type="match status" value="1"/>
</dbReference>
<evidence type="ECO:0000313" key="9">
    <source>
        <dbReference type="Proteomes" id="UP000027195"/>
    </source>
</evidence>
<dbReference type="AlphaFoldDB" id="A0A067N4R7"/>
<gene>
    <name evidence="8" type="ORF">BOTBODRAFT_171082</name>
</gene>
<reference evidence="9" key="1">
    <citation type="journal article" date="2014" name="Proc. Natl. Acad. Sci. U.S.A.">
        <title>Extensive sampling of basidiomycete genomes demonstrates inadequacy of the white-rot/brown-rot paradigm for wood decay fungi.</title>
        <authorList>
            <person name="Riley R."/>
            <person name="Salamov A.A."/>
            <person name="Brown D.W."/>
            <person name="Nagy L.G."/>
            <person name="Floudas D."/>
            <person name="Held B.W."/>
            <person name="Levasseur A."/>
            <person name="Lombard V."/>
            <person name="Morin E."/>
            <person name="Otillar R."/>
            <person name="Lindquist E.A."/>
            <person name="Sun H."/>
            <person name="LaButti K.M."/>
            <person name="Schmutz J."/>
            <person name="Jabbour D."/>
            <person name="Luo H."/>
            <person name="Baker S.E."/>
            <person name="Pisabarro A.G."/>
            <person name="Walton J.D."/>
            <person name="Blanchette R.A."/>
            <person name="Henrissat B."/>
            <person name="Martin F."/>
            <person name="Cullen D."/>
            <person name="Hibbett D.S."/>
            <person name="Grigoriev I.V."/>
        </authorList>
    </citation>
    <scope>NUCLEOTIDE SEQUENCE [LARGE SCALE GENOMIC DNA]</scope>
    <source>
        <strain evidence="9">FD-172 SS1</strain>
    </source>
</reference>
<evidence type="ECO:0000313" key="8">
    <source>
        <dbReference type="EMBL" id="KDQ19137.1"/>
    </source>
</evidence>
<evidence type="ECO:0000259" key="7">
    <source>
        <dbReference type="PROSITE" id="PS50089"/>
    </source>
</evidence>
<dbReference type="InterPro" id="IPR027370">
    <property type="entry name" value="Znf-RING_euk"/>
</dbReference>
<proteinExistence type="predicted"/>
<feature type="domain" description="RING-type" evidence="7">
    <location>
        <begin position="190"/>
        <end position="245"/>
    </location>
</feature>
<feature type="region of interest" description="Disordered" evidence="5">
    <location>
        <begin position="44"/>
        <end position="71"/>
    </location>
</feature>
<evidence type="ECO:0000256" key="5">
    <source>
        <dbReference type="SAM" id="MobiDB-lite"/>
    </source>
</evidence>
<dbReference type="EMBL" id="KL198020">
    <property type="protein sequence ID" value="KDQ19137.1"/>
    <property type="molecule type" value="Genomic_DNA"/>
</dbReference>
<evidence type="ECO:0000256" key="3">
    <source>
        <dbReference type="ARBA" id="ARBA00022833"/>
    </source>
</evidence>
<dbReference type="Pfam" id="PF26609">
    <property type="entry name" value="DUF8191"/>
    <property type="match status" value="1"/>
</dbReference>
<evidence type="ECO:0000256" key="6">
    <source>
        <dbReference type="SAM" id="Phobius"/>
    </source>
</evidence>
<dbReference type="SMART" id="SM00184">
    <property type="entry name" value="RING"/>
    <property type="match status" value="1"/>
</dbReference>
<dbReference type="PROSITE" id="PS50089">
    <property type="entry name" value="ZF_RING_2"/>
    <property type="match status" value="1"/>
</dbReference>
<sequence length="483" mass="54865">MEAWFATLISEYQSVSDPEWADTAVVLAVFIVVLAIAFTAATMQPHNTTPPPRLRARHGARPPPAGANRARALDTPELQPPVVQRISTSASGSSQIRASLLPQATPTRRHRAGDASVSGGEHTERLVFNSDIERLEHELAVMIKNNAARAADHSLLKKEYAFLKAEHEGLKKKSNESDRVLEGIRNALQCQICLETLDKPWTLNPCGHISCQACLQSWFATQTEGHATRPGRRYEHLVKTCPICREQIIYRPRQAFVLRNVLEALADHAVDAPTMLHADDPWSGIFFRETPAWADQPAYVAGEFEEEEPEQYEFYEEAFGDERWCAECGGNFLVFNGLCESCRGNPDEDVYVYPTWEPPAVLIDRSAVRDYDFTDQDQAYRLLRRGATPAMIRRFEMVYSHTEGIIATMDGWQRLCLGWNLYLDEADFDGSLYISRVEMEYRMFPDRFEARDDPDGAQVITRLVRSELVEPYGDSDSEYYWEM</sequence>
<dbReference type="Gene3D" id="3.30.40.10">
    <property type="entry name" value="Zinc/RING finger domain, C3HC4 (zinc finger)"/>
    <property type="match status" value="1"/>
</dbReference>
<dbReference type="InterPro" id="IPR058504">
    <property type="entry name" value="DUF8191"/>
</dbReference>
<keyword evidence="6" id="KW-1133">Transmembrane helix</keyword>
<name>A0A067N4R7_BOTB1</name>
<dbReference type="STRING" id="930990.A0A067N4R7"/>
<keyword evidence="2 4" id="KW-0863">Zinc-finger</keyword>
<evidence type="ECO:0000256" key="2">
    <source>
        <dbReference type="ARBA" id="ARBA00022771"/>
    </source>
</evidence>
<feature type="compositionally biased region" description="Polar residues" evidence="5">
    <location>
        <begin position="85"/>
        <end position="106"/>
    </location>
</feature>
<keyword evidence="1" id="KW-0479">Metal-binding</keyword>